<comment type="caution">
    <text evidence="1">The sequence shown here is derived from an EMBL/GenBank/DDBJ whole genome shotgun (WGS) entry which is preliminary data.</text>
</comment>
<dbReference type="EMBL" id="JAENHL010000008">
    <property type="protein sequence ID" value="MBK1871036.1"/>
    <property type="molecule type" value="Genomic_DNA"/>
</dbReference>
<sequence length="505" mass="56917">MISFQRPLIDTEATQALGTELALMAKAGSVICLHGDLGAGKTTLARSFIQALAGDEIEVPSPTFTLVQTYDATRIPVAHVDLYRLSSAGELDELGLDELLTTHQLIVEWPERLAGRLSADRLDIRLTSKGKGREAALEGHGAWALALKRLAAIADFLKDTDWAKATRLFLEGDASFRRYERLVKGDETAVLMDMAERPDGPIVKHGKPYSAIAHLAENINAVLAVNNCLTERGYSAPRILAARAKEGLAVIEDMGSDVYGRMMLRGEDMTVPLDEAMRLLVDMARLDWPAKAPIPDNGWHHVSDYDREAMTIEVELVVDWFWPFAKASTPSDKDRREFLDIWNELFPLSDTTRPVWIMRDYHSPNLMWLPEREGIKRVGLIDTQDCVMGHPAFDLASLLQDARVDIDFAIADELLDRYCALRKDDPGFDEAAFRSAYAFFGAQRSSKILGIFARLAKRDGKRGYLRHIPRVSRYLERNLNHPRLARLRDWYDRHLPQSLRDSLPQ</sequence>
<protein>
    <submittedName>
        <fullName evidence="1">tRNA (Adenosine(37)-N6)-threonylcarbamoyltransferase complex ATPase subunit type 1 TsaE</fullName>
    </submittedName>
</protein>
<reference evidence="1" key="1">
    <citation type="submission" date="2021-01" db="EMBL/GenBank/DDBJ databases">
        <authorList>
            <person name="Sun Q."/>
        </authorList>
    </citation>
    <scope>NUCLEOTIDE SEQUENCE</scope>
    <source>
        <strain evidence="1">YIM B02566</strain>
    </source>
</reference>
<accession>A0ACC5REC2</accession>
<gene>
    <name evidence="1" type="primary">tsaE</name>
    <name evidence="1" type="ORF">JHL16_32015</name>
</gene>
<keyword evidence="2" id="KW-1185">Reference proteome</keyword>
<name>A0ACC5REC2_9HYPH</name>
<evidence type="ECO:0000313" key="1">
    <source>
        <dbReference type="EMBL" id="MBK1871036.1"/>
    </source>
</evidence>
<dbReference type="Proteomes" id="UP000616151">
    <property type="component" value="Unassembled WGS sequence"/>
</dbReference>
<evidence type="ECO:0000313" key="2">
    <source>
        <dbReference type="Proteomes" id="UP000616151"/>
    </source>
</evidence>
<organism evidence="1 2">
    <name type="scientific">Taklimakanibacter albus</name>
    <dbReference type="NCBI Taxonomy" id="2800327"/>
    <lineage>
        <taxon>Bacteria</taxon>
        <taxon>Pseudomonadati</taxon>
        <taxon>Pseudomonadota</taxon>
        <taxon>Alphaproteobacteria</taxon>
        <taxon>Hyphomicrobiales</taxon>
        <taxon>Aestuariivirgaceae</taxon>
        <taxon>Taklimakanibacter</taxon>
    </lineage>
</organism>
<proteinExistence type="predicted"/>